<keyword evidence="4" id="KW-1185">Reference proteome</keyword>
<keyword evidence="2" id="KW-0812">Transmembrane</keyword>
<feature type="region of interest" description="Disordered" evidence="1">
    <location>
        <begin position="113"/>
        <end position="154"/>
    </location>
</feature>
<feature type="compositionally biased region" description="Basic and acidic residues" evidence="1">
    <location>
        <begin position="121"/>
        <end position="142"/>
    </location>
</feature>
<dbReference type="AlphaFoldDB" id="A0A433UDB0"/>
<evidence type="ECO:0000256" key="2">
    <source>
        <dbReference type="SAM" id="Phobius"/>
    </source>
</evidence>
<evidence type="ECO:0000256" key="1">
    <source>
        <dbReference type="SAM" id="MobiDB-lite"/>
    </source>
</evidence>
<evidence type="ECO:0000313" key="3">
    <source>
        <dbReference type="EMBL" id="RUS91779.1"/>
    </source>
</evidence>
<dbReference type="EMBL" id="RQTK01000006">
    <property type="protein sequence ID" value="RUS91779.1"/>
    <property type="molecule type" value="Genomic_DNA"/>
</dbReference>
<keyword evidence="2" id="KW-1133">Transmembrane helix</keyword>
<proteinExistence type="predicted"/>
<sequence>MLNPPTVKSLPLRTDGCWAANLTTEVTSVLLNTTTAAFSDSTTLSASGEGGSSRLYLSYQHYSTLTLLVSVVVACLVSLITGRNNKQVVDPRTYIHYSWSSLNSDTLTTYDLNDSSGSSSDEGKGKVKDLHRGTDSEEDKGKQNSPKIFVTGVV</sequence>
<protein>
    <submittedName>
        <fullName evidence="3">Uncharacterized protein</fullName>
    </submittedName>
</protein>
<name>A0A433UDB0_ELYCH</name>
<dbReference type="Proteomes" id="UP000271974">
    <property type="component" value="Unassembled WGS sequence"/>
</dbReference>
<comment type="caution">
    <text evidence="3">The sequence shown here is derived from an EMBL/GenBank/DDBJ whole genome shotgun (WGS) entry which is preliminary data.</text>
</comment>
<organism evidence="3 4">
    <name type="scientific">Elysia chlorotica</name>
    <name type="common">Eastern emerald elysia</name>
    <name type="synonym">Sea slug</name>
    <dbReference type="NCBI Taxonomy" id="188477"/>
    <lineage>
        <taxon>Eukaryota</taxon>
        <taxon>Metazoa</taxon>
        <taxon>Spiralia</taxon>
        <taxon>Lophotrochozoa</taxon>
        <taxon>Mollusca</taxon>
        <taxon>Gastropoda</taxon>
        <taxon>Heterobranchia</taxon>
        <taxon>Euthyneura</taxon>
        <taxon>Panpulmonata</taxon>
        <taxon>Sacoglossa</taxon>
        <taxon>Placobranchoidea</taxon>
        <taxon>Plakobranchidae</taxon>
        <taxon>Elysia</taxon>
    </lineage>
</organism>
<gene>
    <name evidence="3" type="ORF">EGW08_000487</name>
</gene>
<evidence type="ECO:0000313" key="4">
    <source>
        <dbReference type="Proteomes" id="UP000271974"/>
    </source>
</evidence>
<accession>A0A433UDB0</accession>
<feature type="transmembrane region" description="Helical" evidence="2">
    <location>
        <begin position="62"/>
        <end position="82"/>
    </location>
</feature>
<keyword evidence="2" id="KW-0472">Membrane</keyword>
<reference evidence="3 4" key="1">
    <citation type="submission" date="2019-01" db="EMBL/GenBank/DDBJ databases">
        <title>A draft genome assembly of the solar-powered sea slug Elysia chlorotica.</title>
        <authorList>
            <person name="Cai H."/>
            <person name="Li Q."/>
            <person name="Fang X."/>
            <person name="Li J."/>
            <person name="Curtis N.E."/>
            <person name="Altenburger A."/>
            <person name="Shibata T."/>
            <person name="Feng M."/>
            <person name="Maeda T."/>
            <person name="Schwartz J.A."/>
            <person name="Shigenobu S."/>
            <person name="Lundholm N."/>
            <person name="Nishiyama T."/>
            <person name="Yang H."/>
            <person name="Hasebe M."/>
            <person name="Li S."/>
            <person name="Pierce S.K."/>
            <person name="Wang J."/>
        </authorList>
    </citation>
    <scope>NUCLEOTIDE SEQUENCE [LARGE SCALE GENOMIC DNA]</scope>
    <source>
        <strain evidence="3">EC2010</strain>
        <tissue evidence="3">Whole organism of an adult</tissue>
    </source>
</reference>